<dbReference type="Proteomes" id="UP000765509">
    <property type="component" value="Unassembled WGS sequence"/>
</dbReference>
<comment type="caution">
    <text evidence="1">The sequence shown here is derived from an EMBL/GenBank/DDBJ whole genome shotgun (WGS) entry which is preliminary data.</text>
</comment>
<proteinExistence type="predicted"/>
<dbReference type="AlphaFoldDB" id="A0A9Q3PEP5"/>
<accession>A0A9Q3PEP5</accession>
<gene>
    <name evidence="1" type="ORF">O181_097617</name>
</gene>
<name>A0A9Q3PEP5_9BASI</name>
<evidence type="ECO:0000313" key="1">
    <source>
        <dbReference type="EMBL" id="MBW0557902.1"/>
    </source>
</evidence>
<evidence type="ECO:0000313" key="2">
    <source>
        <dbReference type="Proteomes" id="UP000765509"/>
    </source>
</evidence>
<sequence length="122" mass="13616">MLRLRAYRDDLAIAQRGAFDIFISIAQQLCNSTFQPLSISIMTLKQTCAMGQPKLTLYSLVIQPPDPLFKHYHPVIRPICLPRSPVTKCATCFSAWGIRGLHPLCTFNNALTKALLGSWVAI</sequence>
<organism evidence="1 2">
    <name type="scientific">Austropuccinia psidii MF-1</name>
    <dbReference type="NCBI Taxonomy" id="1389203"/>
    <lineage>
        <taxon>Eukaryota</taxon>
        <taxon>Fungi</taxon>
        <taxon>Dikarya</taxon>
        <taxon>Basidiomycota</taxon>
        <taxon>Pucciniomycotina</taxon>
        <taxon>Pucciniomycetes</taxon>
        <taxon>Pucciniales</taxon>
        <taxon>Sphaerophragmiaceae</taxon>
        <taxon>Austropuccinia</taxon>
    </lineage>
</organism>
<keyword evidence="2" id="KW-1185">Reference proteome</keyword>
<dbReference type="EMBL" id="AVOT02065976">
    <property type="protein sequence ID" value="MBW0557902.1"/>
    <property type="molecule type" value="Genomic_DNA"/>
</dbReference>
<protein>
    <submittedName>
        <fullName evidence="1">Uncharacterized protein</fullName>
    </submittedName>
</protein>
<reference evidence="1" key="1">
    <citation type="submission" date="2021-03" db="EMBL/GenBank/DDBJ databases">
        <title>Draft genome sequence of rust myrtle Austropuccinia psidii MF-1, a brazilian biotype.</title>
        <authorList>
            <person name="Quecine M.C."/>
            <person name="Pachon D.M.R."/>
            <person name="Bonatelli M.L."/>
            <person name="Correr F.H."/>
            <person name="Franceschini L.M."/>
            <person name="Leite T.F."/>
            <person name="Margarido G.R.A."/>
            <person name="Almeida C.A."/>
            <person name="Ferrarezi J.A."/>
            <person name="Labate C.A."/>
        </authorList>
    </citation>
    <scope>NUCLEOTIDE SEQUENCE</scope>
    <source>
        <strain evidence="1">MF-1</strain>
    </source>
</reference>